<dbReference type="EMBL" id="JBHSKM010000044">
    <property type="protein sequence ID" value="MFC5219576.1"/>
    <property type="molecule type" value="Genomic_DNA"/>
</dbReference>
<dbReference type="RefSeq" id="WP_380863452.1">
    <property type="nucleotide sequence ID" value="NZ_JBHSKM010000044.1"/>
</dbReference>
<gene>
    <name evidence="1" type="ORF">ACFPQ9_37645</name>
</gene>
<evidence type="ECO:0000313" key="2">
    <source>
        <dbReference type="Proteomes" id="UP001596263"/>
    </source>
</evidence>
<accession>A0ABW0CXQ4</accession>
<dbReference type="InterPro" id="IPR029069">
    <property type="entry name" value="HotDog_dom_sf"/>
</dbReference>
<proteinExistence type="predicted"/>
<name>A0ABW0CXQ4_STRCD</name>
<evidence type="ECO:0000313" key="1">
    <source>
        <dbReference type="EMBL" id="MFC5219576.1"/>
    </source>
</evidence>
<sequence length="161" mass="18178">MDAPLCLHTTTVRPSWTDYNDHLSEYAYLLVFGDSSDVFFRRMGVEERYRAQGHSLYTAETHLHHRREAYSGDPLLLTIQVLGLDDKRLHLFHTMHHSRSGDILATAEQLLLHVDTRARRVAPFPAPLLTRLTAVRDAHAHLDVPDGVGHVMAIPSHDATG</sequence>
<protein>
    <submittedName>
        <fullName evidence="1">Thioesterase family protein</fullName>
    </submittedName>
</protein>
<dbReference type="CDD" id="cd00586">
    <property type="entry name" value="4HBT"/>
    <property type="match status" value="1"/>
</dbReference>
<dbReference type="Proteomes" id="UP001596263">
    <property type="component" value="Unassembled WGS sequence"/>
</dbReference>
<keyword evidence="2" id="KW-1185">Reference proteome</keyword>
<dbReference type="Pfam" id="PF13279">
    <property type="entry name" value="4HBT_2"/>
    <property type="match status" value="1"/>
</dbReference>
<dbReference type="SUPFAM" id="SSF54637">
    <property type="entry name" value="Thioesterase/thiol ester dehydrase-isomerase"/>
    <property type="match status" value="1"/>
</dbReference>
<comment type="caution">
    <text evidence="1">The sequence shown here is derived from an EMBL/GenBank/DDBJ whole genome shotgun (WGS) entry which is preliminary data.</text>
</comment>
<organism evidence="1 2">
    <name type="scientific">Streptomyces coerulescens</name>
    <dbReference type="NCBI Taxonomy" id="29304"/>
    <lineage>
        <taxon>Bacteria</taxon>
        <taxon>Bacillati</taxon>
        <taxon>Actinomycetota</taxon>
        <taxon>Actinomycetes</taxon>
        <taxon>Kitasatosporales</taxon>
        <taxon>Streptomycetaceae</taxon>
        <taxon>Streptomyces</taxon>
    </lineage>
</organism>
<dbReference type="Gene3D" id="3.10.129.10">
    <property type="entry name" value="Hotdog Thioesterase"/>
    <property type="match status" value="1"/>
</dbReference>
<reference evidence="2" key="1">
    <citation type="journal article" date="2019" name="Int. J. Syst. Evol. Microbiol.">
        <title>The Global Catalogue of Microorganisms (GCM) 10K type strain sequencing project: providing services to taxonomists for standard genome sequencing and annotation.</title>
        <authorList>
            <consortium name="The Broad Institute Genomics Platform"/>
            <consortium name="The Broad Institute Genome Sequencing Center for Infectious Disease"/>
            <person name="Wu L."/>
            <person name="Ma J."/>
        </authorList>
    </citation>
    <scope>NUCLEOTIDE SEQUENCE [LARGE SCALE GENOMIC DNA]</scope>
    <source>
        <strain evidence="2">KCTC 42586</strain>
    </source>
</reference>